<reference evidence="11 12" key="1">
    <citation type="submission" date="2019-04" db="EMBL/GenBank/DDBJ databases">
        <authorList>
            <person name="Li J."/>
        </authorList>
    </citation>
    <scope>NUCLEOTIDE SEQUENCE [LARGE SCALE GENOMIC DNA]</scope>
    <source>
        <strain evidence="11 12">CCTCC AB2016182</strain>
    </source>
</reference>
<dbReference type="EMBL" id="SUNH01000028">
    <property type="protein sequence ID" value="TJZ81801.1"/>
    <property type="molecule type" value="Genomic_DNA"/>
</dbReference>
<dbReference type="PANTHER" id="PTHR43523">
    <property type="entry name" value="GLUCOSE-1-PHOSPHATE ADENYLYLTRANSFERASE-RELATED"/>
    <property type="match status" value="1"/>
</dbReference>
<dbReference type="Pfam" id="PF00483">
    <property type="entry name" value="NTP_transferase"/>
    <property type="match status" value="1"/>
</dbReference>
<keyword evidence="2" id="KW-0321">Glycogen metabolism</keyword>
<keyword evidence="7" id="KW-0320">Glycogen biosynthesis</keyword>
<feature type="domain" description="Glucose-1-phosphate adenylyltransferase/Bifunctional protein GlmU-like C-terminal hexapeptide" evidence="10">
    <location>
        <begin position="308"/>
        <end position="361"/>
    </location>
</feature>
<feature type="domain" description="Nucleotidyl transferase" evidence="9">
    <location>
        <begin position="34"/>
        <end position="285"/>
    </location>
</feature>
<evidence type="ECO:0000256" key="1">
    <source>
        <dbReference type="ARBA" id="ARBA00010443"/>
    </source>
</evidence>
<gene>
    <name evidence="11" type="ORF">FA740_16300</name>
</gene>
<dbReference type="GO" id="GO:0005524">
    <property type="term" value="F:ATP binding"/>
    <property type="evidence" value="ECO:0007669"/>
    <property type="project" value="UniProtKB-KW"/>
</dbReference>
<evidence type="ECO:0000256" key="7">
    <source>
        <dbReference type="ARBA" id="ARBA00023056"/>
    </source>
</evidence>
<dbReference type="Proteomes" id="UP000306223">
    <property type="component" value="Unassembled WGS sequence"/>
</dbReference>
<dbReference type="InterPro" id="IPR005835">
    <property type="entry name" value="NTP_transferase_dom"/>
</dbReference>
<comment type="similarity">
    <text evidence="1">Belongs to the bacterial/plant glucose-1-phosphate adenylyltransferase family.</text>
</comment>
<sequence>MTIHLPAQPNRISLSRAAAARSSVTQGPPLDVAALLLAGGKGTRLEGLTASDSKPAVPFAGSNRIVDFAMANAVRSGVRRMLVATQYAPRSLHHHLPTRWGQFFPQAGLMLRDGRERYLGTADAARQTWPEIEAMGGDQVLILAADHVYDMDYGALLAAHRASGAAVTVAVDTVPRAEARGFGVMQADDRGRILSFLEKPADPPGMIGQPDRAMVSMGIYVFDRAWLREALFDRPVEALDFGHDVIPDAVARGMATVWQLPAGPSGDAYWRDVGTLDALRRAQLDFVNSEPARLPFACPASDWYLGRGSIAMPGAVVPESARLICTLVAPGAQVPAGLVTGENPDEDARWFTRTAAGTVLITQAMLDRRAAHAQIRRSVTPPLFNSRGLHA</sequence>
<dbReference type="PROSITE" id="PS00808">
    <property type="entry name" value="ADP_GLC_PYROPHOSPH_1"/>
    <property type="match status" value="1"/>
</dbReference>
<dbReference type="SUPFAM" id="SSF53448">
    <property type="entry name" value="Nucleotide-diphospho-sugar transferases"/>
    <property type="match status" value="1"/>
</dbReference>
<dbReference type="InterPro" id="IPR029044">
    <property type="entry name" value="Nucleotide-diphossugar_trans"/>
</dbReference>
<keyword evidence="6" id="KW-0067">ATP-binding</keyword>
<dbReference type="PANTHER" id="PTHR43523:SF2">
    <property type="entry name" value="GLUCOSE-1-PHOSPHATE ADENYLYLTRANSFERASE"/>
    <property type="match status" value="1"/>
</dbReference>
<evidence type="ECO:0000256" key="6">
    <source>
        <dbReference type="ARBA" id="ARBA00022840"/>
    </source>
</evidence>
<protein>
    <submittedName>
        <fullName evidence="11">ADP-glucose pyrophosphorylase</fullName>
    </submittedName>
</protein>
<keyword evidence="5" id="KW-0547">Nucleotide-binding</keyword>
<dbReference type="Gene3D" id="2.160.10.10">
    <property type="entry name" value="Hexapeptide repeat proteins"/>
    <property type="match status" value="1"/>
</dbReference>
<dbReference type="Pfam" id="PF24894">
    <property type="entry name" value="Hexapep_GlmU"/>
    <property type="match status" value="1"/>
</dbReference>
<comment type="caution">
    <text evidence="11">The sequence shown here is derived from an EMBL/GenBank/DDBJ whole genome shotgun (WGS) entry which is preliminary data.</text>
</comment>
<evidence type="ECO:0000256" key="3">
    <source>
        <dbReference type="ARBA" id="ARBA00022679"/>
    </source>
</evidence>
<keyword evidence="12" id="KW-1185">Reference proteome</keyword>
<keyword evidence="8" id="KW-0119">Carbohydrate metabolism</keyword>
<dbReference type="OrthoDB" id="9801810at2"/>
<dbReference type="InterPro" id="IPR056818">
    <property type="entry name" value="GlmU/GlgC-like_hexapep"/>
</dbReference>
<dbReference type="AlphaFoldDB" id="A0A4U0QJB8"/>
<dbReference type="InterPro" id="IPR005836">
    <property type="entry name" value="ADP_Glu_pyroP_CS"/>
</dbReference>
<dbReference type="GO" id="GO:0005978">
    <property type="term" value="P:glycogen biosynthetic process"/>
    <property type="evidence" value="ECO:0007669"/>
    <property type="project" value="UniProtKB-KW"/>
</dbReference>
<organism evidence="11 12">
    <name type="scientific">Paracoccus hibiscisoli</name>
    <dbReference type="NCBI Taxonomy" id="2023261"/>
    <lineage>
        <taxon>Bacteria</taxon>
        <taxon>Pseudomonadati</taxon>
        <taxon>Pseudomonadota</taxon>
        <taxon>Alphaproteobacteria</taxon>
        <taxon>Rhodobacterales</taxon>
        <taxon>Paracoccaceae</taxon>
        <taxon>Paracoccus</taxon>
    </lineage>
</organism>
<evidence type="ECO:0000313" key="12">
    <source>
        <dbReference type="Proteomes" id="UP000306223"/>
    </source>
</evidence>
<dbReference type="InterPro" id="IPR011831">
    <property type="entry name" value="ADP-Glc_PPase"/>
</dbReference>
<keyword evidence="3" id="KW-0808">Transferase</keyword>
<evidence type="ECO:0000259" key="10">
    <source>
        <dbReference type="Pfam" id="PF24894"/>
    </source>
</evidence>
<evidence type="ECO:0000259" key="9">
    <source>
        <dbReference type="Pfam" id="PF00483"/>
    </source>
</evidence>
<name>A0A4U0QJB8_9RHOB</name>
<evidence type="ECO:0000256" key="8">
    <source>
        <dbReference type="ARBA" id="ARBA00023277"/>
    </source>
</evidence>
<keyword evidence="4" id="KW-0548">Nucleotidyltransferase</keyword>
<dbReference type="RefSeq" id="WP_136857872.1">
    <property type="nucleotide sequence ID" value="NZ_SUNH01000028.1"/>
</dbReference>
<evidence type="ECO:0000256" key="4">
    <source>
        <dbReference type="ARBA" id="ARBA00022695"/>
    </source>
</evidence>
<evidence type="ECO:0000256" key="5">
    <source>
        <dbReference type="ARBA" id="ARBA00022741"/>
    </source>
</evidence>
<accession>A0A4U0QJB8</accession>
<evidence type="ECO:0000313" key="11">
    <source>
        <dbReference type="EMBL" id="TJZ81801.1"/>
    </source>
</evidence>
<dbReference type="GO" id="GO:0008878">
    <property type="term" value="F:glucose-1-phosphate adenylyltransferase activity"/>
    <property type="evidence" value="ECO:0007669"/>
    <property type="project" value="InterPro"/>
</dbReference>
<dbReference type="Gene3D" id="3.90.550.10">
    <property type="entry name" value="Spore Coat Polysaccharide Biosynthesis Protein SpsA, Chain A"/>
    <property type="match status" value="1"/>
</dbReference>
<proteinExistence type="inferred from homology"/>
<evidence type="ECO:0000256" key="2">
    <source>
        <dbReference type="ARBA" id="ARBA00022600"/>
    </source>
</evidence>